<dbReference type="InterPro" id="IPR002347">
    <property type="entry name" value="SDR_fam"/>
</dbReference>
<dbReference type="GO" id="GO:0006302">
    <property type="term" value="P:double-strand break repair"/>
    <property type="evidence" value="ECO:0007669"/>
    <property type="project" value="InterPro"/>
</dbReference>
<dbReference type="InterPro" id="IPR038729">
    <property type="entry name" value="Rad50/SbcC_AAA"/>
</dbReference>
<dbReference type="Gene3D" id="3.40.50.300">
    <property type="entry name" value="P-loop containing nucleotide triphosphate hydrolases"/>
    <property type="match status" value="1"/>
</dbReference>
<gene>
    <name evidence="4" type="ORF">GGE66_000803</name>
</gene>
<dbReference type="PRINTS" id="PR00081">
    <property type="entry name" value="GDHRDH"/>
</dbReference>
<dbReference type="GO" id="GO:0016887">
    <property type="term" value="F:ATP hydrolysis activity"/>
    <property type="evidence" value="ECO:0007669"/>
    <property type="project" value="InterPro"/>
</dbReference>
<dbReference type="Pfam" id="PF13476">
    <property type="entry name" value="AAA_23"/>
    <property type="match status" value="1"/>
</dbReference>
<dbReference type="Pfam" id="PF00106">
    <property type="entry name" value="adh_short"/>
    <property type="match status" value="1"/>
</dbReference>
<dbReference type="PROSITE" id="PS00061">
    <property type="entry name" value="ADH_SHORT"/>
    <property type="match status" value="1"/>
</dbReference>
<protein>
    <submittedName>
        <fullName evidence="4">Short-subunit dehydrogenase involved in D-alanine esterification of teichoic acids</fullName>
    </submittedName>
</protein>
<dbReference type="GO" id="GO:0016020">
    <property type="term" value="C:membrane"/>
    <property type="evidence" value="ECO:0007669"/>
    <property type="project" value="TreeGrafter"/>
</dbReference>
<evidence type="ECO:0000313" key="4">
    <source>
        <dbReference type="EMBL" id="MBB6219859.1"/>
    </source>
</evidence>
<comment type="caution">
    <text evidence="4">The sequence shown here is derived from an EMBL/GenBank/DDBJ whole genome shotgun (WGS) entry which is preliminary data.</text>
</comment>
<organism evidence="4 5">
    <name type="scientific">Rhizobium leguminosarum</name>
    <dbReference type="NCBI Taxonomy" id="384"/>
    <lineage>
        <taxon>Bacteria</taxon>
        <taxon>Pseudomonadati</taxon>
        <taxon>Pseudomonadota</taxon>
        <taxon>Alphaproteobacteria</taxon>
        <taxon>Hyphomicrobiales</taxon>
        <taxon>Rhizobiaceae</taxon>
        <taxon>Rhizobium/Agrobacterium group</taxon>
        <taxon>Rhizobium</taxon>
    </lineage>
</organism>
<dbReference type="InterPro" id="IPR036291">
    <property type="entry name" value="NAD(P)-bd_dom_sf"/>
</dbReference>
<evidence type="ECO:0000259" key="3">
    <source>
        <dbReference type="SMART" id="SM00822"/>
    </source>
</evidence>
<proteinExistence type="inferred from homology"/>
<comment type="similarity">
    <text evidence="1">Belongs to the short-chain dehydrogenases/reductases (SDR) family.</text>
</comment>
<dbReference type="InterPro" id="IPR027417">
    <property type="entry name" value="P-loop_NTPase"/>
</dbReference>
<reference evidence="4 5" key="1">
    <citation type="submission" date="2020-08" db="EMBL/GenBank/DDBJ databases">
        <title>Genomic Encyclopedia of Type Strains, Phase IV (KMG-V): Genome sequencing to study the core and pangenomes of soil and plant-associated prokaryotes.</title>
        <authorList>
            <person name="Whitman W."/>
        </authorList>
    </citation>
    <scope>NUCLEOTIDE SEQUENCE [LARGE SCALE GENOMIC DNA]</scope>
    <source>
        <strain evidence="4 5">SEMIA 4011</strain>
    </source>
</reference>
<evidence type="ECO:0000256" key="1">
    <source>
        <dbReference type="ARBA" id="ARBA00006484"/>
    </source>
</evidence>
<dbReference type="EMBL" id="JACIIJ010000001">
    <property type="protein sequence ID" value="MBB6219859.1"/>
    <property type="molecule type" value="Genomic_DNA"/>
</dbReference>
<accession>A0A7W9ZQW9</accession>
<dbReference type="Gene3D" id="3.40.50.720">
    <property type="entry name" value="NAD(P)-binding Rossmann-like Domain"/>
    <property type="match status" value="1"/>
</dbReference>
<dbReference type="AlphaFoldDB" id="A0A7W9ZQW9"/>
<dbReference type="PANTHER" id="PTHR44196:SF1">
    <property type="entry name" value="DEHYDROGENASE_REDUCTASE SDR FAMILY MEMBER 7B"/>
    <property type="match status" value="1"/>
</dbReference>
<sequence>MRGFNVCHAKEQIDKPASPFLKRPWVKEDASLGEQYPFNLPWLDKDFLLDFATPVTIIVGENGTGKSTLIEAVAALCGFDEAGGGKGYMPVDHSRAVDRSGALLATALRAAWLPEVTAGWFFRAESYIMQMTGNTILITGGTSGIGRGLAEAFHKLDNQVIIAGRRQSRLDEITAANPGMIGIQLDVQDPQAIDAFTARVREKIPELNVLINNAGISRPETLPGGSDLSIARNIIETNIIGVLHMTAALLPALVTKPQATIITTTSGLAFVPRNNFPTYCASKAFLHSWLQSLRVQLRGSSLEVLELAPPYVQTELGGPHQLSDPHAMPLAASISEVMQLLSNAHPPDGEILVERVRGERFAERNGDYARRFAIFNGL</sequence>
<feature type="domain" description="Ketoreductase" evidence="3">
    <location>
        <begin position="134"/>
        <end position="308"/>
    </location>
</feature>
<dbReference type="GO" id="GO:0016491">
    <property type="term" value="F:oxidoreductase activity"/>
    <property type="evidence" value="ECO:0007669"/>
    <property type="project" value="UniProtKB-KW"/>
</dbReference>
<dbReference type="InterPro" id="IPR057326">
    <property type="entry name" value="KR_dom"/>
</dbReference>
<dbReference type="SUPFAM" id="SSF52540">
    <property type="entry name" value="P-loop containing nucleoside triphosphate hydrolases"/>
    <property type="match status" value="1"/>
</dbReference>
<name>A0A7W9ZQW9_RHILE</name>
<dbReference type="SMART" id="SM00822">
    <property type="entry name" value="PKS_KR"/>
    <property type="match status" value="1"/>
</dbReference>
<dbReference type="SUPFAM" id="SSF51735">
    <property type="entry name" value="NAD(P)-binding Rossmann-fold domains"/>
    <property type="match status" value="1"/>
</dbReference>
<evidence type="ECO:0000313" key="5">
    <source>
        <dbReference type="Proteomes" id="UP000517187"/>
    </source>
</evidence>
<keyword evidence="2" id="KW-0560">Oxidoreductase</keyword>
<dbReference type="Proteomes" id="UP000517187">
    <property type="component" value="Unassembled WGS sequence"/>
</dbReference>
<dbReference type="InterPro" id="IPR020904">
    <property type="entry name" value="Sc_DH/Rdtase_CS"/>
</dbReference>
<dbReference type="PANTHER" id="PTHR44196">
    <property type="entry name" value="DEHYDROGENASE/REDUCTASE SDR FAMILY MEMBER 7B"/>
    <property type="match status" value="1"/>
</dbReference>
<evidence type="ECO:0000256" key="2">
    <source>
        <dbReference type="ARBA" id="ARBA00023002"/>
    </source>
</evidence>